<organism evidence="1 2">
    <name type="scientific">Pseudozyma flocculosa</name>
    <dbReference type="NCBI Taxonomy" id="84751"/>
    <lineage>
        <taxon>Eukaryota</taxon>
        <taxon>Fungi</taxon>
        <taxon>Dikarya</taxon>
        <taxon>Basidiomycota</taxon>
        <taxon>Ustilaginomycotina</taxon>
        <taxon>Ustilaginomycetes</taxon>
        <taxon>Ustilaginales</taxon>
        <taxon>Ustilaginaceae</taxon>
        <taxon>Pseudozyma</taxon>
    </lineage>
</organism>
<reference evidence="1 2" key="1">
    <citation type="submission" date="2018-03" db="EMBL/GenBank/DDBJ databases">
        <authorList>
            <person name="Guldener U."/>
        </authorList>
    </citation>
    <scope>NUCLEOTIDE SEQUENCE [LARGE SCALE GENOMIC DNA]</scope>
    <source>
        <strain evidence="1 2">DAOM196992</strain>
    </source>
</reference>
<keyword evidence="2" id="KW-1185">Reference proteome</keyword>
<dbReference type="Proteomes" id="UP000323386">
    <property type="component" value="Unassembled WGS sequence"/>
</dbReference>
<protein>
    <submittedName>
        <fullName evidence="1">Uncharacterized protein</fullName>
    </submittedName>
</protein>
<dbReference type="AlphaFoldDB" id="A0A5C3EXE6"/>
<gene>
    <name evidence="1" type="ORF">PSFLO_02223</name>
</gene>
<evidence type="ECO:0000313" key="1">
    <source>
        <dbReference type="EMBL" id="SPO36752.1"/>
    </source>
</evidence>
<name>A0A5C3EXE6_9BASI</name>
<dbReference type="EMBL" id="OOIP01000005">
    <property type="protein sequence ID" value="SPO36752.1"/>
    <property type="molecule type" value="Genomic_DNA"/>
</dbReference>
<evidence type="ECO:0000313" key="2">
    <source>
        <dbReference type="Proteomes" id="UP000323386"/>
    </source>
</evidence>
<accession>A0A5C3EXE6</accession>
<proteinExistence type="predicted"/>
<sequence length="195" mass="22265">MSGPTANEPVIVVSPESRGTVYGQPATLVDVYLPVHYDAYERTLTAFLPRWLDEHLTLDKQWFFVDVFKFEPAGLAGTPPPPLSLLSAKVLNIVVRPIFVDPDHSITAFVPPRHELVLLQAYSEQELRRAHEKLRATSDLFEANLLRPFAYELYVAEHSRLRLIAIADALNRDYWKWALYVLCLDAETYRDSLLA</sequence>